<keyword evidence="5 8" id="KW-0547">Nucleotide-binding</keyword>
<comment type="similarity">
    <text evidence="8">Belongs to the tRNA(Ile)-lysidine synthase family.</text>
</comment>
<dbReference type="InterPro" id="IPR012796">
    <property type="entry name" value="Lysidine-tRNA-synth_C"/>
</dbReference>
<comment type="subcellular location">
    <subcellularLocation>
        <location evidence="1 8">Cytoplasm</location>
    </subcellularLocation>
</comment>
<gene>
    <name evidence="8" type="primary">tilS</name>
    <name evidence="10" type="ORF">BKG89_09425</name>
</gene>
<feature type="binding site" evidence="8">
    <location>
        <begin position="24"/>
        <end position="29"/>
    </location>
    <ligand>
        <name>ATP</name>
        <dbReference type="ChEBI" id="CHEBI:30616"/>
    </ligand>
</feature>
<evidence type="ECO:0000313" key="11">
    <source>
        <dbReference type="Proteomes" id="UP000188820"/>
    </source>
</evidence>
<dbReference type="EMBL" id="MLAA01000040">
    <property type="protein sequence ID" value="OOF67566.1"/>
    <property type="molecule type" value="Genomic_DNA"/>
</dbReference>
<dbReference type="InterPro" id="IPR012094">
    <property type="entry name" value="tRNA_Ile_lys_synt"/>
</dbReference>
<dbReference type="RefSeq" id="WP_077464386.1">
    <property type="nucleotide sequence ID" value="NZ_MLAA01000040.1"/>
</dbReference>
<dbReference type="Pfam" id="PF09179">
    <property type="entry name" value="TilS"/>
    <property type="match status" value="1"/>
</dbReference>
<dbReference type="Gene3D" id="1.20.59.20">
    <property type="match status" value="1"/>
</dbReference>
<protein>
    <recommendedName>
        <fullName evidence="8">tRNA(Ile)-lysidine synthase</fullName>
        <ecNumber evidence="8">6.3.4.19</ecNumber>
    </recommendedName>
    <alternativeName>
        <fullName evidence="8">tRNA(Ile)-2-lysyl-cytidine synthase</fullName>
    </alternativeName>
    <alternativeName>
        <fullName evidence="8">tRNA(Ile)-lysidine synthetase</fullName>
    </alternativeName>
</protein>
<dbReference type="SUPFAM" id="SSF82829">
    <property type="entry name" value="MesJ substrate recognition domain-like"/>
    <property type="match status" value="1"/>
</dbReference>
<dbReference type="Gene3D" id="3.40.50.620">
    <property type="entry name" value="HUPs"/>
    <property type="match status" value="1"/>
</dbReference>
<name>A0ABX3KW86_9PAST</name>
<evidence type="ECO:0000259" key="9">
    <source>
        <dbReference type="SMART" id="SM00977"/>
    </source>
</evidence>
<dbReference type="InterPro" id="IPR014729">
    <property type="entry name" value="Rossmann-like_a/b/a_fold"/>
</dbReference>
<evidence type="ECO:0000256" key="3">
    <source>
        <dbReference type="ARBA" id="ARBA00022598"/>
    </source>
</evidence>
<keyword evidence="2 8" id="KW-0963">Cytoplasm</keyword>
<dbReference type="NCBIfam" id="TIGR02432">
    <property type="entry name" value="lysidine_TilS_N"/>
    <property type="match status" value="1"/>
</dbReference>
<keyword evidence="3 8" id="KW-0436">Ligase</keyword>
<keyword evidence="11" id="KW-1185">Reference proteome</keyword>
<keyword evidence="6 8" id="KW-0067">ATP-binding</keyword>
<dbReference type="InterPro" id="IPR015262">
    <property type="entry name" value="tRNA_Ile_lys_synt_subst-bd"/>
</dbReference>
<evidence type="ECO:0000256" key="2">
    <source>
        <dbReference type="ARBA" id="ARBA00022490"/>
    </source>
</evidence>
<evidence type="ECO:0000256" key="8">
    <source>
        <dbReference type="HAMAP-Rule" id="MF_01161"/>
    </source>
</evidence>
<dbReference type="PANTHER" id="PTHR43033">
    <property type="entry name" value="TRNA(ILE)-LYSIDINE SYNTHASE-RELATED"/>
    <property type="match status" value="1"/>
</dbReference>
<evidence type="ECO:0000256" key="5">
    <source>
        <dbReference type="ARBA" id="ARBA00022741"/>
    </source>
</evidence>
<comment type="catalytic activity">
    <reaction evidence="7 8">
        <text>cytidine(34) in tRNA(Ile2) + L-lysine + ATP = lysidine(34) in tRNA(Ile2) + AMP + diphosphate + H(+)</text>
        <dbReference type="Rhea" id="RHEA:43744"/>
        <dbReference type="Rhea" id="RHEA-COMP:10625"/>
        <dbReference type="Rhea" id="RHEA-COMP:10670"/>
        <dbReference type="ChEBI" id="CHEBI:15378"/>
        <dbReference type="ChEBI" id="CHEBI:30616"/>
        <dbReference type="ChEBI" id="CHEBI:32551"/>
        <dbReference type="ChEBI" id="CHEBI:33019"/>
        <dbReference type="ChEBI" id="CHEBI:82748"/>
        <dbReference type="ChEBI" id="CHEBI:83665"/>
        <dbReference type="ChEBI" id="CHEBI:456215"/>
        <dbReference type="EC" id="6.3.4.19"/>
    </reaction>
</comment>
<evidence type="ECO:0000256" key="1">
    <source>
        <dbReference type="ARBA" id="ARBA00004496"/>
    </source>
</evidence>
<dbReference type="InterPro" id="IPR012795">
    <property type="entry name" value="tRNA_Ile_lys_synt_N"/>
</dbReference>
<dbReference type="Pfam" id="PF11734">
    <property type="entry name" value="TilS_C"/>
    <property type="match status" value="1"/>
</dbReference>
<organism evidence="10 11">
    <name type="scientific">Rodentibacter caecimuris</name>
    <dbReference type="NCBI Taxonomy" id="1796644"/>
    <lineage>
        <taxon>Bacteria</taxon>
        <taxon>Pseudomonadati</taxon>
        <taxon>Pseudomonadota</taxon>
        <taxon>Gammaproteobacteria</taxon>
        <taxon>Pasteurellales</taxon>
        <taxon>Pasteurellaceae</taxon>
        <taxon>Rodentibacter</taxon>
    </lineage>
</organism>
<accession>A0ABX3KW86</accession>
<dbReference type="NCBIfam" id="TIGR02433">
    <property type="entry name" value="lysidine_TilS_C"/>
    <property type="match status" value="1"/>
</dbReference>
<proteinExistence type="inferred from homology"/>
<evidence type="ECO:0000313" key="10">
    <source>
        <dbReference type="EMBL" id="OOF67566.1"/>
    </source>
</evidence>
<dbReference type="SMART" id="SM00977">
    <property type="entry name" value="TilS_C"/>
    <property type="match status" value="1"/>
</dbReference>
<reference evidence="10 11" key="1">
    <citation type="submission" date="2016-10" db="EMBL/GenBank/DDBJ databases">
        <title>Rodentibacter gen. nov. and new species.</title>
        <authorList>
            <person name="Christensen H."/>
        </authorList>
    </citation>
    <scope>NUCLEOTIDE SEQUENCE [LARGE SCALE GENOMIC DNA]</scope>
    <source>
        <strain evidence="10 11">1998236014</strain>
    </source>
</reference>
<comment type="function">
    <text evidence="8">Ligates lysine onto the cytidine present at position 34 of the AUA codon-specific tRNA(Ile) that contains the anticodon CAU, in an ATP-dependent manner. Cytidine is converted to lysidine, thus changing the amino acid specificity of the tRNA from methionine to isoleucine.</text>
</comment>
<dbReference type="SUPFAM" id="SSF56037">
    <property type="entry name" value="PheT/TilS domain"/>
    <property type="match status" value="1"/>
</dbReference>
<keyword evidence="4 8" id="KW-0819">tRNA processing</keyword>
<feature type="domain" description="Lysidine-tRNA(Ile) synthetase C-terminal" evidence="9">
    <location>
        <begin position="369"/>
        <end position="425"/>
    </location>
</feature>
<evidence type="ECO:0000256" key="4">
    <source>
        <dbReference type="ARBA" id="ARBA00022694"/>
    </source>
</evidence>
<dbReference type="InterPro" id="IPR011063">
    <property type="entry name" value="TilS/TtcA_N"/>
</dbReference>
<comment type="caution">
    <text evidence="10">The sequence shown here is derived from an EMBL/GenBank/DDBJ whole genome shotgun (WGS) entry which is preliminary data.</text>
</comment>
<dbReference type="Proteomes" id="UP000188820">
    <property type="component" value="Unassembled WGS sequence"/>
</dbReference>
<dbReference type="HAMAP" id="MF_01161">
    <property type="entry name" value="tRNA_Ile_lys_synt"/>
    <property type="match status" value="1"/>
</dbReference>
<dbReference type="EC" id="6.3.4.19" evidence="8"/>
<dbReference type="CDD" id="cd01992">
    <property type="entry name" value="TilS_N"/>
    <property type="match status" value="1"/>
</dbReference>
<evidence type="ECO:0000256" key="7">
    <source>
        <dbReference type="ARBA" id="ARBA00048539"/>
    </source>
</evidence>
<dbReference type="SUPFAM" id="SSF52402">
    <property type="entry name" value="Adenine nucleotide alpha hydrolases-like"/>
    <property type="match status" value="1"/>
</dbReference>
<comment type="domain">
    <text evidence="8">The N-terminal region contains the highly conserved SGGXDS motif, predicted to be a P-loop motif involved in ATP binding.</text>
</comment>
<dbReference type="PANTHER" id="PTHR43033:SF1">
    <property type="entry name" value="TRNA(ILE)-LYSIDINE SYNTHASE-RELATED"/>
    <property type="match status" value="1"/>
</dbReference>
<sequence>MSIFSLFQQHLSQTTVTRFLIGFSGGLDSTALLALFAKLRKNQPHFELRAIHIHHGLSKNADYWAEHCQQICLELDIPLIVERVQVKGNEGVESNARKARYQAVKNHIKQGEVFVTAHHQQDQTETFFLALKRGSGVQGLSAMQNQSNLFGIPIVRPLLNISRQQLEHYANIEGLTWIEDESNQDNRYERNFLRNQVLPLLRERWNYFDQAVQRSTMHCFEQQQLLHELLAPDFERHFDPQHHTFSLEQFDLYSVPKQTALLRLWLSELHQMMPSSEQLKEIVQTIVLARKDANPRLKLNDCYIRRYQDKLYLTPSFIDLRSFKLDIRPDQQIELPDSLGIIITQQRQEGIFFSWQQYQVILKNTNLPIQIRFHYSGSVRLHKNRPSQDIKKIWQSLQIPPWQRSRIPLIFYGEKFQCAIGFIQSIE</sequence>
<evidence type="ECO:0000256" key="6">
    <source>
        <dbReference type="ARBA" id="ARBA00022840"/>
    </source>
</evidence>
<dbReference type="Pfam" id="PF01171">
    <property type="entry name" value="ATP_bind_3"/>
    <property type="match status" value="1"/>
</dbReference>